<comment type="caution">
    <text evidence="1">The sequence shown here is derived from an EMBL/GenBank/DDBJ whole genome shotgun (WGS) entry which is preliminary data.</text>
</comment>
<protein>
    <submittedName>
        <fullName evidence="1">Uncharacterized protein</fullName>
    </submittedName>
</protein>
<evidence type="ECO:0000313" key="2">
    <source>
        <dbReference type="Proteomes" id="UP000263642"/>
    </source>
</evidence>
<gene>
    <name evidence="1" type="ORF">DIT97_27110</name>
</gene>
<accession>A0A3D3REG8</accession>
<proteinExistence type="predicted"/>
<evidence type="ECO:0000313" key="1">
    <source>
        <dbReference type="EMBL" id="HCO26502.1"/>
    </source>
</evidence>
<dbReference type="RefSeq" id="WP_278445943.1">
    <property type="nucleotide sequence ID" value="NZ_CAXAST010000002.1"/>
</dbReference>
<organism evidence="1 2">
    <name type="scientific">Gimesia maris</name>
    <dbReference type="NCBI Taxonomy" id="122"/>
    <lineage>
        <taxon>Bacteria</taxon>
        <taxon>Pseudomonadati</taxon>
        <taxon>Planctomycetota</taxon>
        <taxon>Planctomycetia</taxon>
        <taxon>Planctomycetales</taxon>
        <taxon>Planctomycetaceae</taxon>
        <taxon>Gimesia</taxon>
    </lineage>
</organism>
<dbReference type="AlphaFoldDB" id="A0A3D3REG8"/>
<dbReference type="EMBL" id="DQAY01000162">
    <property type="protein sequence ID" value="HCO26502.1"/>
    <property type="molecule type" value="Genomic_DNA"/>
</dbReference>
<reference evidence="1 2" key="1">
    <citation type="journal article" date="2018" name="Nat. Biotechnol.">
        <title>A standardized bacterial taxonomy based on genome phylogeny substantially revises the tree of life.</title>
        <authorList>
            <person name="Parks D.H."/>
            <person name="Chuvochina M."/>
            <person name="Waite D.W."/>
            <person name="Rinke C."/>
            <person name="Skarshewski A."/>
            <person name="Chaumeil P.A."/>
            <person name="Hugenholtz P."/>
        </authorList>
    </citation>
    <scope>NUCLEOTIDE SEQUENCE [LARGE SCALE GENOMIC DNA]</scope>
    <source>
        <strain evidence="1">UBA9375</strain>
    </source>
</reference>
<name>A0A3D3REG8_9PLAN</name>
<sequence>MTREPMIDHGQTLTGPAGKVIGFLDGKEKFESFADTLLATGYPETSVTLLYGEDGIHLLERMQEHRFFFSDSEDSIIQTGIRELKLGHCAVSVEVADRQHAVDIAKLAKPHGGHGFMYFGTWVNERIPT</sequence>
<dbReference type="Proteomes" id="UP000263642">
    <property type="component" value="Unassembled WGS sequence"/>
</dbReference>